<feature type="domain" description="ABC transmembrane type-1" evidence="11">
    <location>
        <begin position="418"/>
        <end position="705"/>
    </location>
</feature>
<dbReference type="InterPro" id="IPR017871">
    <property type="entry name" value="ABC_transporter-like_CS"/>
</dbReference>
<dbReference type="Pfam" id="PF00664">
    <property type="entry name" value="ABC_membrane"/>
    <property type="match status" value="1"/>
</dbReference>
<sequence>MFESLFTPASQLLKGNTPLLLAQRDRVWRVESGAVSLFATALDEQNEPKGTRRYLFTLEAGEVLFDVPLLPTGNEREQRGVIAVAAQETELTAFTIADFTAKMAADPDLGIWVEGWIQHWNGWFKQYPLTEIESAGKTIQATSRYFPLFPQQVLQAPAGQVQWIRIQQGRVSWLGFDLLNLEVNSPLFPLTSETWLVAENQVEVESVPLEEIDLEHEFSESLARFHTYGLTYINQLEQIDLESEFQRFQERERLNHQITVGAMQELVSTLEPAGKMPLQEGSFLLVAAGAVGHALGIPVRPPAASEDVKRLRDPLDAIARASKFRTRQVKLVGNWWQKENGSLLAYTQDNQPVALLQVRGNRYELFDPITLQRTLVTDEIANTLSSDAYMFYRALPETLTRISDILSFAVRGHIPDLIIVVSMGILGSLLGMVVPQATNLLISDAIPSGDREIVWQLGLGLFAAACGKAAFEMTRGLASIRVENAADLTLQTAVWDRLLQLPPAFFRQYNTGDLLLRMLTISQIRAQLSGATQRTLLNAVFALLNLALMFIYSVKLAFVGICITIVISILTSVSSLLMVRKTRKKEALDGKLNGLNVELINGVAKLRVAAAENRAFGAWTKLFSQRIRLLAGIQCIDNSVTVLTEALPVLSSVLIYWFALSFIEAAQKEGIPGLTLGTFMAFNSAYGTFLGGVNDLSNTVTDLLNIVPLWERAEPIVKGKPEADLTKADPGRLRGAIALDHIAFRYREDGPMILDDVSLTVEPGEFVALVGASGSGKSTLLRLILGFEQASAGTVFYDGQDLAGLDVQAVRRQLGVVLQNGRIGAGSISESITGGALVSLEQVWEAAEMAGFAEDIQNMPMGMHTVVSEGGLNLSGGQRQRLLIARAIVLKPKIILFDEATSALDNRTQAIVTESLDRLNASRIVVAHRLSTIRNADRIYVMEAGRIVQVGTFDELVNQDGLFARLAARQLD</sequence>
<evidence type="ECO:0000256" key="9">
    <source>
        <dbReference type="SAM" id="Phobius"/>
    </source>
</evidence>
<evidence type="ECO:0000256" key="2">
    <source>
        <dbReference type="ARBA" id="ARBA00022448"/>
    </source>
</evidence>
<dbReference type="GO" id="GO:0016887">
    <property type="term" value="F:ATP hydrolysis activity"/>
    <property type="evidence" value="ECO:0007669"/>
    <property type="project" value="InterPro"/>
</dbReference>
<accession>A0AA96WTK4</accession>
<dbReference type="NCBIfam" id="TIGR03797">
    <property type="entry name" value="NHLM_micro_ABC2"/>
    <property type="match status" value="1"/>
</dbReference>
<dbReference type="Gene3D" id="3.40.50.300">
    <property type="entry name" value="P-loop containing nucleotide triphosphate hydrolases"/>
    <property type="match status" value="1"/>
</dbReference>
<evidence type="ECO:0000256" key="5">
    <source>
        <dbReference type="ARBA" id="ARBA00022741"/>
    </source>
</evidence>
<dbReference type="PROSITE" id="PS50893">
    <property type="entry name" value="ABC_TRANSPORTER_2"/>
    <property type="match status" value="1"/>
</dbReference>
<dbReference type="InterPro" id="IPR027417">
    <property type="entry name" value="P-loop_NTPase"/>
</dbReference>
<reference evidence="12" key="1">
    <citation type="journal article" date="2023" name="Plants (Basel)">
        <title>Genomic Analysis of Leptolyngbya boryana CZ1 Reveals Efficient Carbon Fixation Modules.</title>
        <authorList>
            <person name="Bai X."/>
            <person name="Wang H."/>
            <person name="Cheng W."/>
            <person name="Wang J."/>
            <person name="Ma M."/>
            <person name="Hu H."/>
            <person name="Song Z."/>
            <person name="Ma H."/>
            <person name="Fan Y."/>
            <person name="Du C."/>
            <person name="Xu J."/>
        </authorList>
    </citation>
    <scope>NUCLEOTIDE SEQUENCE</scope>
    <source>
        <strain evidence="12">CZ1</strain>
    </source>
</reference>
<dbReference type="SUPFAM" id="SSF52540">
    <property type="entry name" value="P-loop containing nucleoside triphosphate hydrolases"/>
    <property type="match status" value="1"/>
</dbReference>
<keyword evidence="5" id="KW-0547">Nucleotide-binding</keyword>
<dbReference type="InterPro" id="IPR003439">
    <property type="entry name" value="ABC_transporter-like_ATP-bd"/>
</dbReference>
<evidence type="ECO:0000259" key="11">
    <source>
        <dbReference type="PROSITE" id="PS50929"/>
    </source>
</evidence>
<dbReference type="GO" id="GO:0140359">
    <property type="term" value="F:ABC-type transporter activity"/>
    <property type="evidence" value="ECO:0007669"/>
    <property type="project" value="InterPro"/>
</dbReference>
<dbReference type="InterPro" id="IPR036640">
    <property type="entry name" value="ABC1_TM_sf"/>
</dbReference>
<dbReference type="PANTHER" id="PTHR24221:SF654">
    <property type="entry name" value="ATP-BINDING CASSETTE SUB-FAMILY B MEMBER 6"/>
    <property type="match status" value="1"/>
</dbReference>
<dbReference type="PROSITE" id="PS50929">
    <property type="entry name" value="ABC_TM1F"/>
    <property type="match status" value="1"/>
</dbReference>
<feature type="transmembrane region" description="Helical" evidence="9">
    <location>
        <begin position="535"/>
        <end position="552"/>
    </location>
</feature>
<evidence type="ECO:0000256" key="1">
    <source>
        <dbReference type="ARBA" id="ARBA00004651"/>
    </source>
</evidence>
<dbReference type="AlphaFoldDB" id="A0AA96WTK4"/>
<dbReference type="InterPro" id="IPR039421">
    <property type="entry name" value="Type_1_exporter"/>
</dbReference>
<evidence type="ECO:0000256" key="7">
    <source>
        <dbReference type="ARBA" id="ARBA00022989"/>
    </source>
</evidence>
<organism evidence="12">
    <name type="scientific">Leptolyngbya boryana CZ1</name>
    <dbReference type="NCBI Taxonomy" id="3060204"/>
    <lineage>
        <taxon>Bacteria</taxon>
        <taxon>Bacillati</taxon>
        <taxon>Cyanobacteriota</taxon>
        <taxon>Cyanophyceae</taxon>
        <taxon>Leptolyngbyales</taxon>
        <taxon>Leptolyngbyaceae</taxon>
        <taxon>Leptolyngbya group</taxon>
        <taxon>Leptolyngbya</taxon>
    </lineage>
</organism>
<dbReference type="SMART" id="SM00382">
    <property type="entry name" value="AAA"/>
    <property type="match status" value="1"/>
</dbReference>
<dbReference type="GO" id="GO:0005886">
    <property type="term" value="C:plasma membrane"/>
    <property type="evidence" value="ECO:0007669"/>
    <property type="project" value="UniProtKB-SubCell"/>
</dbReference>
<feature type="domain" description="ABC transporter" evidence="10">
    <location>
        <begin position="737"/>
        <end position="969"/>
    </location>
</feature>
<proteinExistence type="predicted"/>
<gene>
    <name evidence="12" type="ORF">Q2T42_18985</name>
</gene>
<dbReference type="EMBL" id="CP130144">
    <property type="protein sequence ID" value="WNZ43924.1"/>
    <property type="molecule type" value="Genomic_DNA"/>
</dbReference>
<keyword evidence="2" id="KW-0813">Transport</keyword>
<keyword evidence="3" id="KW-1003">Cell membrane</keyword>
<evidence type="ECO:0000256" key="4">
    <source>
        <dbReference type="ARBA" id="ARBA00022692"/>
    </source>
</evidence>
<feature type="transmembrane region" description="Helical" evidence="9">
    <location>
        <begin position="558"/>
        <end position="579"/>
    </location>
</feature>
<keyword evidence="4 9" id="KW-0812">Transmembrane</keyword>
<dbReference type="InterPro" id="IPR003593">
    <property type="entry name" value="AAA+_ATPase"/>
</dbReference>
<dbReference type="GO" id="GO:0034040">
    <property type="term" value="F:ATPase-coupled lipid transmembrane transporter activity"/>
    <property type="evidence" value="ECO:0007669"/>
    <property type="project" value="TreeGrafter"/>
</dbReference>
<dbReference type="InterPro" id="IPR022515">
    <property type="entry name" value="NHPM_micro_ABC2"/>
</dbReference>
<keyword evidence="7 9" id="KW-1133">Transmembrane helix</keyword>
<evidence type="ECO:0000259" key="10">
    <source>
        <dbReference type="PROSITE" id="PS50893"/>
    </source>
</evidence>
<evidence type="ECO:0000313" key="12">
    <source>
        <dbReference type="EMBL" id="WNZ43924.1"/>
    </source>
</evidence>
<evidence type="ECO:0000256" key="8">
    <source>
        <dbReference type="ARBA" id="ARBA00023136"/>
    </source>
</evidence>
<evidence type="ECO:0000256" key="6">
    <source>
        <dbReference type="ARBA" id="ARBA00022840"/>
    </source>
</evidence>
<dbReference type="PROSITE" id="PS00211">
    <property type="entry name" value="ABC_TRANSPORTER_1"/>
    <property type="match status" value="1"/>
</dbReference>
<dbReference type="SUPFAM" id="SSF90123">
    <property type="entry name" value="ABC transporter transmembrane region"/>
    <property type="match status" value="1"/>
</dbReference>
<dbReference type="Pfam" id="PF00005">
    <property type="entry name" value="ABC_tran"/>
    <property type="match status" value="1"/>
</dbReference>
<dbReference type="Gene3D" id="1.20.1560.10">
    <property type="entry name" value="ABC transporter type 1, transmembrane domain"/>
    <property type="match status" value="1"/>
</dbReference>
<feature type="transmembrane region" description="Helical" evidence="9">
    <location>
        <begin position="414"/>
        <end position="433"/>
    </location>
</feature>
<keyword evidence="8 9" id="KW-0472">Membrane</keyword>
<dbReference type="FunFam" id="3.40.50.300:FF:000299">
    <property type="entry name" value="ABC transporter ATP-binding protein/permease"/>
    <property type="match status" value="1"/>
</dbReference>
<dbReference type="GO" id="GO:0005524">
    <property type="term" value="F:ATP binding"/>
    <property type="evidence" value="ECO:0007669"/>
    <property type="project" value="UniProtKB-KW"/>
</dbReference>
<keyword evidence="6" id="KW-0067">ATP-binding</keyword>
<name>A0AA96WTK4_LEPBY</name>
<reference evidence="12" key="2">
    <citation type="submission" date="2023-07" db="EMBL/GenBank/DDBJ databases">
        <authorList>
            <person name="Bai X.-H."/>
            <person name="Wang H.-H."/>
            <person name="Wang J."/>
            <person name="Ma M.-Y."/>
            <person name="Hu H.-H."/>
            <person name="Song Z.-L."/>
            <person name="Ma H.-G."/>
            <person name="Fan Y."/>
            <person name="Du C.-Y."/>
            <person name="Xu J.-C."/>
        </authorList>
    </citation>
    <scope>NUCLEOTIDE SEQUENCE</scope>
    <source>
        <strain evidence="12">CZ1</strain>
    </source>
</reference>
<protein>
    <submittedName>
        <fullName evidence="12">NHLP bacteriocin export ABC transporter permease/ATPase subunit</fullName>
    </submittedName>
</protein>
<evidence type="ECO:0000256" key="3">
    <source>
        <dbReference type="ARBA" id="ARBA00022475"/>
    </source>
</evidence>
<dbReference type="InterPro" id="IPR011527">
    <property type="entry name" value="ABC1_TM_dom"/>
</dbReference>
<comment type="subcellular location">
    <subcellularLocation>
        <location evidence="1">Cell membrane</location>
        <topology evidence="1">Multi-pass membrane protein</topology>
    </subcellularLocation>
</comment>
<dbReference type="PANTHER" id="PTHR24221">
    <property type="entry name" value="ATP-BINDING CASSETTE SUB-FAMILY B"/>
    <property type="match status" value="1"/>
</dbReference>
<dbReference type="RefSeq" id="WP_316426104.1">
    <property type="nucleotide sequence ID" value="NZ_CP130144.1"/>
</dbReference>